<protein>
    <submittedName>
        <fullName evidence="2">Uncharacterized protein</fullName>
    </submittedName>
</protein>
<feature type="region of interest" description="Disordered" evidence="1">
    <location>
        <begin position="684"/>
        <end position="792"/>
    </location>
</feature>
<feature type="region of interest" description="Disordered" evidence="1">
    <location>
        <begin position="210"/>
        <end position="234"/>
    </location>
</feature>
<feature type="region of interest" description="Disordered" evidence="1">
    <location>
        <begin position="47"/>
        <end position="115"/>
    </location>
</feature>
<keyword evidence="3" id="KW-1185">Reference proteome</keyword>
<sequence length="792" mass="87199">MRALSQLDNNLYRLSAYRFLKLEKYQNCILALVTSSDYLVSFDKLEENEEEEKGARTKRGALATTTKATRTSRTSMAARKTPPEDEGGDGAPQKKMRNLSPPENPIVDTPIPQSGDMSKQLEQIMTKFMTDEDLKTKLRRTFQTLSAERQPCVEEGGATPNSTVEEMIVLVDPSTVSSTATPTHDDEDDDVPLISDNEVYLVSEDVDNEVVVPSGSNTPPPPSGESVVAPSPDPIPASPMEGIRIRNDLFEPEDAELTAIFEDLKKKSKLIMDSVNKVIDKFQRSFNQSETTVAEKLKNFHDIQTSLSLSIGILDVSNVKLQINEHYLSQAGQDRFAYGLIQRIATEEMGEYFLKLIAITIFLKVPACDLFATQITIIHYRVCRLLNYYAILEGGSDPETTLQNILLAIMPDVRRYNVSAEAIARTWDKVSMFHLRATYVKHSVLYDQTNLGFLGFGRQLDAILIKVKEMVYRERNMPPPPQRASSTFSFEDDMYSFYEITGVSLEVVPPVLVSSATNTLHRNGQPTTTSVNMNQSPMSMLMQGCSMTSEDVFRTPTSRPVQMAGYCPIPTSAPTGLQNIIIRPSGPRPMQMMGYSPFQSQASMGSPNILARPPTTQMVGYFPIPSSAPTASQNSVARPPTTPRIIQICIRGQAPGQTGSQNILARPLTPQMVAYSPIRIPVPTASQNNVDRPPTSQMITAPSPAPTVSQNRMALPPTPRPTQIRGQAPGQTGSQNNMAQPNHTNSLPTSAAFFAARRTNDTTNSPGGARSASSSSSGEVRPTSNYPRFLRQ</sequence>
<feature type="compositionally biased region" description="Low complexity" evidence="1">
    <location>
        <begin position="60"/>
        <end position="80"/>
    </location>
</feature>
<dbReference type="AlphaFoldDB" id="A0A226ES25"/>
<proteinExistence type="predicted"/>
<evidence type="ECO:0000313" key="3">
    <source>
        <dbReference type="Proteomes" id="UP000198287"/>
    </source>
</evidence>
<feature type="compositionally biased region" description="Polar residues" evidence="1">
    <location>
        <begin position="684"/>
        <end position="712"/>
    </location>
</feature>
<feature type="compositionally biased region" description="Low complexity" evidence="1">
    <location>
        <begin position="765"/>
        <end position="778"/>
    </location>
</feature>
<feature type="compositionally biased region" description="Polar residues" evidence="1">
    <location>
        <begin position="729"/>
        <end position="749"/>
    </location>
</feature>
<comment type="caution">
    <text evidence="2">The sequence shown here is derived from an EMBL/GenBank/DDBJ whole genome shotgun (WGS) entry which is preliminary data.</text>
</comment>
<evidence type="ECO:0000256" key="1">
    <source>
        <dbReference type="SAM" id="MobiDB-lite"/>
    </source>
</evidence>
<reference evidence="2 3" key="1">
    <citation type="submission" date="2015-12" db="EMBL/GenBank/DDBJ databases">
        <title>The genome of Folsomia candida.</title>
        <authorList>
            <person name="Faddeeva A."/>
            <person name="Derks M.F."/>
            <person name="Anvar Y."/>
            <person name="Smit S."/>
            <person name="Van Straalen N."/>
            <person name="Roelofs D."/>
        </authorList>
    </citation>
    <scope>NUCLEOTIDE SEQUENCE [LARGE SCALE GENOMIC DNA]</scope>
    <source>
        <strain evidence="2 3">VU population</strain>
        <tissue evidence="2">Whole body</tissue>
    </source>
</reference>
<organism evidence="2 3">
    <name type="scientific">Folsomia candida</name>
    <name type="common">Springtail</name>
    <dbReference type="NCBI Taxonomy" id="158441"/>
    <lineage>
        <taxon>Eukaryota</taxon>
        <taxon>Metazoa</taxon>
        <taxon>Ecdysozoa</taxon>
        <taxon>Arthropoda</taxon>
        <taxon>Hexapoda</taxon>
        <taxon>Collembola</taxon>
        <taxon>Entomobryomorpha</taxon>
        <taxon>Isotomoidea</taxon>
        <taxon>Isotomidae</taxon>
        <taxon>Proisotominae</taxon>
        <taxon>Folsomia</taxon>
    </lineage>
</organism>
<accession>A0A226ES25</accession>
<dbReference type="EMBL" id="LNIX01000002">
    <property type="protein sequence ID" value="OXA60412.1"/>
    <property type="molecule type" value="Genomic_DNA"/>
</dbReference>
<evidence type="ECO:0000313" key="2">
    <source>
        <dbReference type="EMBL" id="OXA60412.1"/>
    </source>
</evidence>
<name>A0A226ES25_FOLCA</name>
<dbReference type="Proteomes" id="UP000198287">
    <property type="component" value="Unassembled WGS sequence"/>
</dbReference>
<gene>
    <name evidence="2" type="ORF">Fcan01_06282</name>
</gene>